<accession>A0A812JEN9</accession>
<dbReference type="SUPFAM" id="SSF48403">
    <property type="entry name" value="Ankyrin repeat"/>
    <property type="match status" value="1"/>
</dbReference>
<dbReference type="OrthoDB" id="424216at2759"/>
<dbReference type="Proteomes" id="UP000601435">
    <property type="component" value="Unassembled WGS sequence"/>
</dbReference>
<feature type="transmembrane region" description="Helical" evidence="2">
    <location>
        <begin position="1070"/>
        <end position="1088"/>
    </location>
</feature>
<proteinExistence type="predicted"/>
<evidence type="ECO:0000256" key="1">
    <source>
        <dbReference type="SAM" id="MobiDB-lite"/>
    </source>
</evidence>
<feature type="transmembrane region" description="Helical" evidence="2">
    <location>
        <begin position="825"/>
        <end position="845"/>
    </location>
</feature>
<organism evidence="3 4">
    <name type="scientific">Symbiodinium necroappetens</name>
    <dbReference type="NCBI Taxonomy" id="1628268"/>
    <lineage>
        <taxon>Eukaryota</taxon>
        <taxon>Sar</taxon>
        <taxon>Alveolata</taxon>
        <taxon>Dinophyceae</taxon>
        <taxon>Suessiales</taxon>
        <taxon>Symbiodiniaceae</taxon>
        <taxon>Symbiodinium</taxon>
    </lineage>
</organism>
<evidence type="ECO:0000313" key="4">
    <source>
        <dbReference type="Proteomes" id="UP000601435"/>
    </source>
</evidence>
<keyword evidence="4" id="KW-1185">Reference proteome</keyword>
<feature type="region of interest" description="Disordered" evidence="1">
    <location>
        <begin position="81"/>
        <end position="108"/>
    </location>
</feature>
<dbReference type="Gene3D" id="1.25.40.20">
    <property type="entry name" value="Ankyrin repeat-containing domain"/>
    <property type="match status" value="1"/>
</dbReference>
<protein>
    <submittedName>
        <fullName evidence="3">Uncharacterized protein</fullName>
    </submittedName>
</protein>
<dbReference type="EMBL" id="CAJNJA010006079">
    <property type="protein sequence ID" value="CAE7204922.1"/>
    <property type="molecule type" value="Genomic_DNA"/>
</dbReference>
<keyword evidence="2" id="KW-1133">Transmembrane helix</keyword>
<name>A0A812JEN9_9DINO</name>
<feature type="transmembrane region" description="Helical" evidence="2">
    <location>
        <begin position="951"/>
        <end position="970"/>
    </location>
</feature>
<feature type="non-terminal residue" evidence="3">
    <location>
        <position position="1"/>
    </location>
</feature>
<comment type="caution">
    <text evidence="3">The sequence shown here is derived from an EMBL/GenBank/DDBJ whole genome shotgun (WGS) entry which is preliminary data.</text>
</comment>
<feature type="transmembrane region" description="Helical" evidence="2">
    <location>
        <begin position="1094"/>
        <end position="1115"/>
    </location>
</feature>
<dbReference type="InterPro" id="IPR036770">
    <property type="entry name" value="Ankyrin_rpt-contain_sf"/>
</dbReference>
<sequence>MVQADSSIKGDHWERFQGNCCQTPTFYYDIYAVYDPDGLLGSVWKRVQFRMCAVCTERRSCCEAAEAVNSKLIEVRQMADEEGREGLPPEGTMLPGTPARTAQEAPDAVWPRRDKLLLPATVMETLQADLQPLAQDSLREAAASDPEPKTEDGTSFGIPVISWQLDSQLDEMMTSRKGSVDPKNEVRERLVQELTKIGLWTGTSETQPIQTRVAVFQTRTAPDIRVHVQIAARSDQESWPLVSAIQCTSVRCGLAQDTASKDISLLEARRYWRQRFLSEALQRNPGQPELESEKAVQSMQWPEATKEFFVSILMEAVFNALKGVKLPGAQPMPSVQTESLQDFFFPPLYAEDTYADMGCQLSPPEFLNVAAPLWMAVTRSLADTKKELQRLGGLAHLPAALNTPVVYKSSSKRGKLLCGNVLMFVLDSLSQRQSGNRAEQPDVVRSLLDHRADAGSSYGMFPIGTKDSLGEFPVLSLAKDEVVTQLLLDHGAKPDQTSLVNFFPSGACLWTATWRSSPVLKLLLRYSKGVDNHGWYPDTSPLIPGQEPDGCRVLALAAMTSAEEHMQLLLDKKASLGQDMAHVLAYCPSGNARILTRSLFLSEQNAREIVDGSALRRMSGMRLELFFKEVLNHGPCQKALRAALTTECRDPKRKNPRFLLDQTFQEILTKAPLAAGCLLDFQARPPDVADLNRFPLAQSCFFDVHELQNTAYVGGVQWTNRTEDRAEMFADSLAPPVAVLPWLAGKAETNPYLMLFITGLYSVLPEYRRHHACEITVLRHPNILNPTIMQTLEKLPHEQLVTLFMKSYAFRGIAYHLWTVFKVLCYMDVLITVLQLLSLVVWWRNALSEEVVIACWCLFTAGVLLDASGVLLKLSQLRRPSIKRVLQTGLGFWMSYSTWAASTSSPFRTPMAVNMALGILGGIYELRLFYPLGLPLGSNLVPIMRAAQTSQFMAMLILLMSIIAATYLAACVEFRELGDDLLPVAVRTWQTLIVGESSLYDVDDYEHELPRYLFISALFFVCNVVLMNIFINVTGASYEEERKLECGTFSAERFGTCMEFTGVTSRGRQLVLVLVGLAVLSKAAISLIQGQTRILICEVAVLVCFLVLYGVQWFLGMRADRLFDRSGKPRYLWICRAVCQEDEDETEKDEKKPAESPSGPTTSVAATVAHHMPMRRPTVPTVLTGLQHDWLQDFVASMQLDFGKYLELTLQLAEKNSILQSHMLEFLRSSTGQHTDSSQCVLDLPKYLLQTLQWSETNSLVQGELLHFIARCAKDQKSACEYVEQLISRLNLSEDDAVHVRKQAKEA</sequence>
<evidence type="ECO:0000313" key="3">
    <source>
        <dbReference type="EMBL" id="CAE7204922.1"/>
    </source>
</evidence>
<feature type="transmembrane region" description="Helical" evidence="2">
    <location>
        <begin position="851"/>
        <end position="872"/>
    </location>
</feature>
<reference evidence="3" key="1">
    <citation type="submission" date="2021-02" db="EMBL/GenBank/DDBJ databases">
        <authorList>
            <person name="Dougan E. K."/>
            <person name="Rhodes N."/>
            <person name="Thang M."/>
            <person name="Chan C."/>
        </authorList>
    </citation>
    <scope>NUCLEOTIDE SEQUENCE</scope>
</reference>
<keyword evidence="2" id="KW-0812">Transmembrane</keyword>
<feature type="transmembrane region" description="Helical" evidence="2">
    <location>
        <begin position="1012"/>
        <end position="1033"/>
    </location>
</feature>
<gene>
    <name evidence="3" type="ORF">SNEC2469_LOCUS1719</name>
</gene>
<evidence type="ECO:0000256" key="2">
    <source>
        <dbReference type="SAM" id="Phobius"/>
    </source>
</evidence>
<keyword evidence="2" id="KW-0472">Membrane</keyword>
<feature type="region of interest" description="Disordered" evidence="1">
    <location>
        <begin position="1144"/>
        <end position="1163"/>
    </location>
</feature>